<evidence type="ECO:0000313" key="3">
    <source>
        <dbReference type="Proteomes" id="UP001500618"/>
    </source>
</evidence>
<protein>
    <recommendedName>
        <fullName evidence="1">Helix-turn-helix domain-containing protein</fullName>
    </recommendedName>
</protein>
<dbReference type="Gene3D" id="6.10.200.10">
    <property type="entry name" value="Regulatory phage protein Cox"/>
    <property type="match status" value="1"/>
</dbReference>
<evidence type="ECO:0000313" key="2">
    <source>
        <dbReference type="EMBL" id="GAA1701739.1"/>
    </source>
</evidence>
<evidence type="ECO:0000259" key="1">
    <source>
        <dbReference type="Pfam" id="PF12728"/>
    </source>
</evidence>
<dbReference type="InterPro" id="IPR010093">
    <property type="entry name" value="SinI_DNA-bd"/>
</dbReference>
<dbReference type="InterPro" id="IPR038147">
    <property type="entry name" value="Cox_sf"/>
</dbReference>
<organism evidence="2 3">
    <name type="scientific">Fodinicola feengrottensis</name>
    <dbReference type="NCBI Taxonomy" id="435914"/>
    <lineage>
        <taxon>Bacteria</taxon>
        <taxon>Bacillati</taxon>
        <taxon>Actinomycetota</taxon>
        <taxon>Actinomycetes</taxon>
        <taxon>Mycobacteriales</taxon>
        <taxon>Fodinicola</taxon>
    </lineage>
</organism>
<comment type="caution">
    <text evidence="2">The sequence shown here is derived from an EMBL/GenBank/DDBJ whole genome shotgun (WGS) entry which is preliminary data.</text>
</comment>
<dbReference type="Pfam" id="PF12728">
    <property type="entry name" value="HTH_17"/>
    <property type="match status" value="1"/>
</dbReference>
<reference evidence="2 3" key="1">
    <citation type="journal article" date="2019" name="Int. J. Syst. Evol. Microbiol.">
        <title>The Global Catalogue of Microorganisms (GCM) 10K type strain sequencing project: providing services to taxonomists for standard genome sequencing and annotation.</title>
        <authorList>
            <consortium name="The Broad Institute Genomics Platform"/>
            <consortium name="The Broad Institute Genome Sequencing Center for Infectious Disease"/>
            <person name="Wu L."/>
            <person name="Ma J."/>
        </authorList>
    </citation>
    <scope>NUCLEOTIDE SEQUENCE [LARGE SCALE GENOMIC DNA]</scope>
    <source>
        <strain evidence="2 3">JCM 14718</strain>
    </source>
</reference>
<dbReference type="NCBIfam" id="TIGR01764">
    <property type="entry name" value="excise"/>
    <property type="match status" value="1"/>
</dbReference>
<dbReference type="Proteomes" id="UP001500618">
    <property type="component" value="Unassembled WGS sequence"/>
</dbReference>
<dbReference type="SUPFAM" id="SSF46955">
    <property type="entry name" value="Putative DNA-binding domain"/>
    <property type="match status" value="1"/>
</dbReference>
<feature type="domain" description="Helix-turn-helix" evidence="1">
    <location>
        <begin position="13"/>
        <end position="60"/>
    </location>
</feature>
<dbReference type="InterPro" id="IPR009061">
    <property type="entry name" value="DNA-bd_dom_put_sf"/>
</dbReference>
<keyword evidence="3" id="KW-1185">Reference proteome</keyword>
<name>A0ABN2IBR7_9ACTN</name>
<dbReference type="RefSeq" id="WP_163571008.1">
    <property type="nucleotide sequence ID" value="NZ_BAAANY010000023.1"/>
</dbReference>
<proteinExistence type="predicted"/>
<gene>
    <name evidence="2" type="ORF">GCM10009765_59170</name>
</gene>
<sequence length="61" mass="6746">MPATDDSELPDMVTVTEAAALLGKPDRTVRWMINNGLLPARQVGSAGWVIRRAVVDELRER</sequence>
<dbReference type="InterPro" id="IPR041657">
    <property type="entry name" value="HTH_17"/>
</dbReference>
<accession>A0ABN2IBR7</accession>
<dbReference type="EMBL" id="BAAANY010000023">
    <property type="protein sequence ID" value="GAA1701739.1"/>
    <property type="molecule type" value="Genomic_DNA"/>
</dbReference>